<dbReference type="Gene3D" id="2.40.110.10">
    <property type="entry name" value="Butyryl-CoA Dehydrogenase, subunit A, domain 2"/>
    <property type="match status" value="1"/>
</dbReference>
<keyword evidence="4" id="KW-0274">FAD</keyword>
<evidence type="ECO:0000256" key="4">
    <source>
        <dbReference type="ARBA" id="ARBA00022827"/>
    </source>
</evidence>
<dbReference type="Gene3D" id="1.20.140.10">
    <property type="entry name" value="Butyryl-CoA Dehydrogenase, subunit A, domain 3"/>
    <property type="match status" value="2"/>
</dbReference>
<dbReference type="InterPro" id="IPR009075">
    <property type="entry name" value="AcylCo_DH/oxidase_C"/>
</dbReference>
<evidence type="ECO:0000256" key="5">
    <source>
        <dbReference type="ARBA" id="ARBA00023002"/>
    </source>
</evidence>
<dbReference type="InterPro" id="IPR046373">
    <property type="entry name" value="Acyl-CoA_Oxase/DH_mid-dom_sf"/>
</dbReference>
<dbReference type="InterPro" id="IPR037069">
    <property type="entry name" value="AcylCoA_DH/ox_N_sf"/>
</dbReference>
<dbReference type="Pfam" id="PF02771">
    <property type="entry name" value="Acyl-CoA_dh_N"/>
    <property type="match status" value="1"/>
</dbReference>
<gene>
    <name evidence="8" type="ORF">GBAR_LOCUS23154</name>
</gene>
<keyword evidence="9" id="KW-1185">Reference proteome</keyword>
<evidence type="ECO:0000256" key="2">
    <source>
        <dbReference type="ARBA" id="ARBA00009347"/>
    </source>
</evidence>
<reference evidence="8" key="1">
    <citation type="submission" date="2023-03" db="EMBL/GenBank/DDBJ databases">
        <authorList>
            <person name="Steffen K."/>
            <person name="Cardenas P."/>
        </authorList>
    </citation>
    <scope>NUCLEOTIDE SEQUENCE</scope>
</reference>
<keyword evidence="5" id="KW-0560">Oxidoreductase</keyword>
<keyword evidence="3" id="KW-0285">Flavoprotein</keyword>
<dbReference type="GO" id="GO:0050660">
    <property type="term" value="F:flavin adenine dinucleotide binding"/>
    <property type="evidence" value="ECO:0007669"/>
    <property type="project" value="InterPro"/>
</dbReference>
<organism evidence="8 9">
    <name type="scientific">Geodia barretti</name>
    <name type="common">Barrett's horny sponge</name>
    <dbReference type="NCBI Taxonomy" id="519541"/>
    <lineage>
        <taxon>Eukaryota</taxon>
        <taxon>Metazoa</taxon>
        <taxon>Porifera</taxon>
        <taxon>Demospongiae</taxon>
        <taxon>Heteroscleromorpha</taxon>
        <taxon>Tetractinellida</taxon>
        <taxon>Astrophorina</taxon>
        <taxon>Geodiidae</taxon>
        <taxon>Geodia</taxon>
    </lineage>
</organism>
<evidence type="ECO:0000256" key="1">
    <source>
        <dbReference type="ARBA" id="ARBA00001974"/>
    </source>
</evidence>
<evidence type="ECO:0000259" key="7">
    <source>
        <dbReference type="Pfam" id="PF02771"/>
    </source>
</evidence>
<dbReference type="PANTHER" id="PTHR48083:SF2">
    <property type="entry name" value="MEDIUM-CHAIN SPECIFIC ACYL-COA DEHYDROGENASE, MITOCHONDRIAL"/>
    <property type="match status" value="1"/>
</dbReference>
<comment type="cofactor">
    <cofactor evidence="1">
        <name>FAD</name>
        <dbReference type="ChEBI" id="CHEBI:57692"/>
    </cofactor>
</comment>
<dbReference type="InterPro" id="IPR009100">
    <property type="entry name" value="AcylCoA_DH/oxidase_NM_dom_sf"/>
</dbReference>
<dbReference type="FunFam" id="1.10.540.10:FF:000010">
    <property type="entry name" value="Medium-chain specific acyl-CoA dehydrogenase, mitochondrial"/>
    <property type="match status" value="1"/>
</dbReference>
<protein>
    <submittedName>
        <fullName evidence="8">Medium-chain specific acyl-CoA dehydrogenase, mitochondrial</fullName>
    </submittedName>
</protein>
<dbReference type="InterPro" id="IPR036250">
    <property type="entry name" value="AcylCo_DH-like_C"/>
</dbReference>
<dbReference type="EMBL" id="CASHTH010003202">
    <property type="protein sequence ID" value="CAI8041717.1"/>
    <property type="molecule type" value="Genomic_DNA"/>
</dbReference>
<dbReference type="Pfam" id="PF00441">
    <property type="entry name" value="Acyl-CoA_dh_1"/>
    <property type="match status" value="1"/>
</dbReference>
<dbReference type="PROSITE" id="PS00073">
    <property type="entry name" value="ACYL_COA_DH_2"/>
    <property type="match status" value="1"/>
</dbReference>
<sequence>MWARVSRSLWRGQTSLARLLHTTPRASAIGFELTSEQQEFQRLAAKFTQEEIIPVAAEYDKTGEYPWGVVRKAWELGLMNVTVPPEYGGLGLQLLDEVIVAEETAYGCTGITTALATNMLAGAPVHVAANHDQKKRFLGRMTEEPLLAVLRIDSDGRERMSQPAVPSPPSWWRETALDLPRARRLSQQRAVNAWSKLYVSSAKAVRTFDQEWNMGQRASNTSALSFEDVVVPEENVLGEPGKAFYYAMGAFDKTRPAEPYYLGVKVSPGNHIQGDINEEIEGLYVPLVCSGASPADVAMGAVGLARRAMDEATKYALERYAFGKPIFQYQAVSQMLADMAIGIEASRLLVYRGAWEADQGRRNTYYASLAKALAADVANKSAADAVQIFGGAGFNSEYPVEKLMRDAKIFQIYEGTSQIQRVIISRFLADAMKSKM</sequence>
<dbReference type="SUPFAM" id="SSF56645">
    <property type="entry name" value="Acyl-CoA dehydrogenase NM domain-like"/>
    <property type="match status" value="1"/>
</dbReference>
<dbReference type="GO" id="GO:0070991">
    <property type="term" value="F:medium-chain fatty acyl-CoA dehydrogenase activity"/>
    <property type="evidence" value="ECO:0007669"/>
    <property type="project" value="TreeGrafter"/>
</dbReference>
<dbReference type="Gene3D" id="1.10.540.10">
    <property type="entry name" value="Acyl-CoA dehydrogenase/oxidase, N-terminal domain"/>
    <property type="match status" value="1"/>
</dbReference>
<dbReference type="FunFam" id="1.20.140.10:FF:000011">
    <property type="entry name" value="Medium-chain specific acyl-CoA dehydrogenase, mitochondrial"/>
    <property type="match status" value="1"/>
</dbReference>
<dbReference type="InterPro" id="IPR006089">
    <property type="entry name" value="Acyl-CoA_DH_CS"/>
</dbReference>
<evidence type="ECO:0000313" key="8">
    <source>
        <dbReference type="EMBL" id="CAI8041717.1"/>
    </source>
</evidence>
<evidence type="ECO:0000313" key="9">
    <source>
        <dbReference type="Proteomes" id="UP001174909"/>
    </source>
</evidence>
<dbReference type="InterPro" id="IPR013786">
    <property type="entry name" value="AcylCoA_DH/ox_N"/>
</dbReference>
<dbReference type="GO" id="GO:0005739">
    <property type="term" value="C:mitochondrion"/>
    <property type="evidence" value="ECO:0007669"/>
    <property type="project" value="TreeGrafter"/>
</dbReference>
<feature type="domain" description="Acyl-CoA dehydrogenase/oxidase C-terminal" evidence="6">
    <location>
        <begin position="296"/>
        <end position="428"/>
    </location>
</feature>
<dbReference type="AlphaFoldDB" id="A0AA35T5Q6"/>
<dbReference type="SUPFAM" id="SSF47203">
    <property type="entry name" value="Acyl-CoA dehydrogenase C-terminal domain-like"/>
    <property type="match status" value="1"/>
</dbReference>
<dbReference type="PANTHER" id="PTHR48083">
    <property type="entry name" value="MEDIUM-CHAIN SPECIFIC ACYL-COA DEHYDROGENASE, MITOCHONDRIAL-RELATED"/>
    <property type="match status" value="1"/>
</dbReference>
<dbReference type="PIRSF" id="PIRSF016578">
    <property type="entry name" value="HsaA"/>
    <property type="match status" value="1"/>
</dbReference>
<dbReference type="GO" id="GO:0051793">
    <property type="term" value="P:medium-chain fatty acid catabolic process"/>
    <property type="evidence" value="ECO:0007669"/>
    <property type="project" value="TreeGrafter"/>
</dbReference>
<accession>A0AA35T5Q6</accession>
<name>A0AA35T5Q6_GEOBA</name>
<feature type="domain" description="Acyl-CoA dehydrogenase/oxidase N-terminal" evidence="7">
    <location>
        <begin position="34"/>
        <end position="143"/>
    </location>
</feature>
<dbReference type="InterPro" id="IPR050741">
    <property type="entry name" value="Acyl-CoA_dehydrogenase"/>
</dbReference>
<comment type="similarity">
    <text evidence="2">Belongs to the acyl-CoA dehydrogenase family.</text>
</comment>
<comment type="caution">
    <text evidence="8">The sequence shown here is derived from an EMBL/GenBank/DDBJ whole genome shotgun (WGS) entry which is preliminary data.</text>
</comment>
<evidence type="ECO:0000256" key="3">
    <source>
        <dbReference type="ARBA" id="ARBA00022630"/>
    </source>
</evidence>
<dbReference type="Proteomes" id="UP001174909">
    <property type="component" value="Unassembled WGS sequence"/>
</dbReference>
<proteinExistence type="inferred from homology"/>
<evidence type="ECO:0000259" key="6">
    <source>
        <dbReference type="Pfam" id="PF00441"/>
    </source>
</evidence>